<dbReference type="Proteomes" id="UP000002051">
    <property type="component" value="Unassembled WGS sequence"/>
</dbReference>
<evidence type="ECO:0000313" key="2">
    <source>
        <dbReference type="EnsemblPlants" id="AES59743"/>
    </source>
</evidence>
<dbReference type="EMBL" id="CM001217">
    <property type="protein sequence ID" value="AES59743.1"/>
    <property type="molecule type" value="Genomic_DNA"/>
</dbReference>
<organism evidence="1 3">
    <name type="scientific">Medicago truncatula</name>
    <name type="common">Barrel medic</name>
    <name type="synonym">Medicago tribuloides</name>
    <dbReference type="NCBI Taxonomy" id="3880"/>
    <lineage>
        <taxon>Eukaryota</taxon>
        <taxon>Viridiplantae</taxon>
        <taxon>Streptophyta</taxon>
        <taxon>Embryophyta</taxon>
        <taxon>Tracheophyta</taxon>
        <taxon>Spermatophyta</taxon>
        <taxon>Magnoliopsida</taxon>
        <taxon>eudicotyledons</taxon>
        <taxon>Gunneridae</taxon>
        <taxon>Pentapetalae</taxon>
        <taxon>rosids</taxon>
        <taxon>fabids</taxon>
        <taxon>Fabales</taxon>
        <taxon>Fabaceae</taxon>
        <taxon>Papilionoideae</taxon>
        <taxon>50 kb inversion clade</taxon>
        <taxon>NPAAA clade</taxon>
        <taxon>Hologalegina</taxon>
        <taxon>IRL clade</taxon>
        <taxon>Trifolieae</taxon>
        <taxon>Medicago</taxon>
    </lineage>
</organism>
<reference evidence="1 3" key="1">
    <citation type="journal article" date="2011" name="Nature">
        <title>The Medicago genome provides insight into the evolution of rhizobial symbioses.</title>
        <authorList>
            <person name="Young N.D."/>
            <person name="Debelle F."/>
            <person name="Oldroyd G.E."/>
            <person name="Geurts R."/>
            <person name="Cannon S.B."/>
            <person name="Udvardi M.K."/>
            <person name="Benedito V.A."/>
            <person name="Mayer K.F."/>
            <person name="Gouzy J."/>
            <person name="Schoof H."/>
            <person name="Van de Peer Y."/>
            <person name="Proost S."/>
            <person name="Cook D.R."/>
            <person name="Meyers B.C."/>
            <person name="Spannagl M."/>
            <person name="Cheung F."/>
            <person name="De Mita S."/>
            <person name="Krishnakumar V."/>
            <person name="Gundlach H."/>
            <person name="Zhou S."/>
            <person name="Mudge J."/>
            <person name="Bharti A.K."/>
            <person name="Murray J.D."/>
            <person name="Naoumkina M.A."/>
            <person name="Rosen B."/>
            <person name="Silverstein K.A."/>
            <person name="Tang H."/>
            <person name="Rombauts S."/>
            <person name="Zhao P.X."/>
            <person name="Zhou P."/>
            <person name="Barbe V."/>
            <person name="Bardou P."/>
            <person name="Bechner M."/>
            <person name="Bellec A."/>
            <person name="Berger A."/>
            <person name="Berges H."/>
            <person name="Bidwell S."/>
            <person name="Bisseling T."/>
            <person name="Choisne N."/>
            <person name="Couloux A."/>
            <person name="Denny R."/>
            <person name="Deshpande S."/>
            <person name="Dai X."/>
            <person name="Doyle J.J."/>
            <person name="Dudez A.M."/>
            <person name="Farmer A.D."/>
            <person name="Fouteau S."/>
            <person name="Franken C."/>
            <person name="Gibelin C."/>
            <person name="Gish J."/>
            <person name="Goldstein S."/>
            <person name="Gonzalez A.J."/>
            <person name="Green P.J."/>
            <person name="Hallab A."/>
            <person name="Hartog M."/>
            <person name="Hua A."/>
            <person name="Humphray S.J."/>
            <person name="Jeong D.H."/>
            <person name="Jing Y."/>
            <person name="Jocker A."/>
            <person name="Kenton S.M."/>
            <person name="Kim D.J."/>
            <person name="Klee K."/>
            <person name="Lai H."/>
            <person name="Lang C."/>
            <person name="Lin S."/>
            <person name="Macmil S.L."/>
            <person name="Magdelenat G."/>
            <person name="Matthews L."/>
            <person name="McCorrison J."/>
            <person name="Monaghan E.L."/>
            <person name="Mun J.H."/>
            <person name="Najar F.Z."/>
            <person name="Nicholson C."/>
            <person name="Noirot C."/>
            <person name="O'Bleness M."/>
            <person name="Paule C.R."/>
            <person name="Poulain J."/>
            <person name="Prion F."/>
            <person name="Qin B."/>
            <person name="Qu C."/>
            <person name="Retzel E.F."/>
            <person name="Riddle C."/>
            <person name="Sallet E."/>
            <person name="Samain S."/>
            <person name="Samson N."/>
            <person name="Sanders I."/>
            <person name="Saurat O."/>
            <person name="Scarpelli C."/>
            <person name="Schiex T."/>
            <person name="Segurens B."/>
            <person name="Severin A.J."/>
            <person name="Sherrier D.J."/>
            <person name="Shi R."/>
            <person name="Sims S."/>
            <person name="Singer S.R."/>
            <person name="Sinharoy S."/>
            <person name="Sterck L."/>
            <person name="Viollet A."/>
            <person name="Wang B.B."/>
            <person name="Wang K."/>
            <person name="Wang M."/>
            <person name="Wang X."/>
            <person name="Warfsmann J."/>
            <person name="Weissenbach J."/>
            <person name="White D.D."/>
            <person name="White J.D."/>
            <person name="Wiley G.B."/>
            <person name="Wincker P."/>
            <person name="Xing Y."/>
            <person name="Yang L."/>
            <person name="Yao Z."/>
            <person name="Ying F."/>
            <person name="Zhai J."/>
            <person name="Zhou L."/>
            <person name="Zuber A."/>
            <person name="Denarie J."/>
            <person name="Dixon R.A."/>
            <person name="May G.D."/>
            <person name="Schwartz D.C."/>
            <person name="Rogers J."/>
            <person name="Quetier F."/>
            <person name="Town C.D."/>
            <person name="Roe B.A."/>
        </authorList>
    </citation>
    <scope>NUCLEOTIDE SEQUENCE [LARGE SCALE GENOMIC DNA]</scope>
    <source>
        <strain evidence="1">A17</strain>
        <strain evidence="2 3">cv. Jemalong A17</strain>
    </source>
</reference>
<name>G7I780_MEDTR</name>
<gene>
    <name evidence="1" type="ordered locus">MTR_1g025300</name>
</gene>
<dbReference type="AlphaFoldDB" id="G7I780"/>
<reference evidence="1 3" key="2">
    <citation type="journal article" date="2014" name="BMC Genomics">
        <title>An improved genome release (version Mt4.0) for the model legume Medicago truncatula.</title>
        <authorList>
            <person name="Tang H."/>
            <person name="Krishnakumar V."/>
            <person name="Bidwell S."/>
            <person name="Rosen B."/>
            <person name="Chan A."/>
            <person name="Zhou S."/>
            <person name="Gentzbittel L."/>
            <person name="Childs K.L."/>
            <person name="Yandell M."/>
            <person name="Gundlach H."/>
            <person name="Mayer K.F."/>
            <person name="Schwartz D.C."/>
            <person name="Town C.D."/>
        </authorList>
    </citation>
    <scope>GENOME REANNOTATION</scope>
    <source>
        <strain evidence="2 3">cv. Jemalong A17</strain>
    </source>
</reference>
<proteinExistence type="predicted"/>
<accession>G7I780</accession>
<protein>
    <submittedName>
        <fullName evidence="1 2">Uncharacterized protein</fullName>
    </submittedName>
</protein>
<evidence type="ECO:0000313" key="3">
    <source>
        <dbReference type="Proteomes" id="UP000002051"/>
    </source>
</evidence>
<keyword evidence="3" id="KW-1185">Reference proteome</keyword>
<evidence type="ECO:0000313" key="1">
    <source>
        <dbReference type="EMBL" id="AES59743.1"/>
    </source>
</evidence>
<dbReference type="PaxDb" id="3880-AES59743"/>
<dbReference type="EnsemblPlants" id="AES59743">
    <property type="protein sequence ID" value="AES59743"/>
    <property type="gene ID" value="MTR_1g025300"/>
</dbReference>
<dbReference type="HOGENOM" id="CLU_1941200_0_0_1"/>
<sequence length="130" mass="14366">MQMFANHQNQNYGSSSSYVELGHNINGETNGIVALPGPGADLLKDYVGLKSDPAPDLNLTTEESIHMSSFQPLDQNTQNRAIGLLQQLKLGKEGFRNSGSKNLLETRVNNIHFDVYFISFLVSSLLEIQI</sequence>
<reference evidence="2" key="3">
    <citation type="submission" date="2015-04" db="UniProtKB">
        <authorList>
            <consortium name="EnsemblPlants"/>
        </authorList>
    </citation>
    <scope>IDENTIFICATION</scope>
    <source>
        <strain evidence="2">cv. Jemalong A17</strain>
    </source>
</reference>